<keyword evidence="3" id="KW-1185">Reference proteome</keyword>
<reference evidence="2 3" key="1">
    <citation type="journal article" date="2013" name="Genome Announc.">
        <title>Genome Sequence of Novosphingobium lindaniclasticum LE124T, Isolated from a Hexachlorocyclohexane Dumpsite.</title>
        <authorList>
            <person name="Saxena A."/>
            <person name="Nayyar N."/>
            <person name="Sangwan N."/>
            <person name="Kumari R."/>
            <person name="Khurana J.P."/>
            <person name="Lal R."/>
        </authorList>
    </citation>
    <scope>NUCLEOTIDE SEQUENCE [LARGE SCALE GENOMIC DNA]</scope>
    <source>
        <strain evidence="2 3">LE124</strain>
    </source>
</reference>
<name>T0I6J9_9SPHN</name>
<dbReference type="eggNOG" id="ENOG50317CR">
    <property type="taxonomic scope" value="Bacteria"/>
</dbReference>
<dbReference type="PROSITE" id="PS51257">
    <property type="entry name" value="PROKAR_LIPOPROTEIN"/>
    <property type="match status" value="1"/>
</dbReference>
<feature type="chain" id="PRO_5004564195" description="Lipoprotein" evidence="1">
    <location>
        <begin position="24"/>
        <end position="126"/>
    </location>
</feature>
<protein>
    <recommendedName>
        <fullName evidence="4">Lipoprotein</fullName>
    </recommendedName>
</protein>
<proteinExistence type="predicted"/>
<dbReference type="AlphaFoldDB" id="T0I6J9"/>
<evidence type="ECO:0000313" key="3">
    <source>
        <dbReference type="Proteomes" id="UP000015527"/>
    </source>
</evidence>
<feature type="signal peptide" evidence="1">
    <location>
        <begin position="1"/>
        <end position="23"/>
    </location>
</feature>
<comment type="caution">
    <text evidence="2">The sequence shown here is derived from an EMBL/GenBank/DDBJ whole genome shotgun (WGS) entry which is preliminary data.</text>
</comment>
<dbReference type="Proteomes" id="UP000015527">
    <property type="component" value="Unassembled WGS sequence"/>
</dbReference>
<dbReference type="OrthoDB" id="5402191at2"/>
<keyword evidence="1" id="KW-0732">Signal</keyword>
<sequence>MATKLLIVLPLALAAAACSSDNAVPERAEGGEHIDCAVAGSAQLKPVCAVERVEAEGRLELVVHHPDGAFRRFSVMTDGSGLVAADGAQAAITRLDGDRLDVTLGADRYVFPARRKPDAREPKPAR</sequence>
<dbReference type="EMBL" id="ATHL01000155">
    <property type="protein sequence ID" value="EQB07280.1"/>
    <property type="molecule type" value="Genomic_DNA"/>
</dbReference>
<evidence type="ECO:0000256" key="1">
    <source>
        <dbReference type="SAM" id="SignalP"/>
    </source>
</evidence>
<evidence type="ECO:0000313" key="2">
    <source>
        <dbReference type="EMBL" id="EQB07280.1"/>
    </source>
</evidence>
<organism evidence="2 3">
    <name type="scientific">Novosphingobium lindaniclasticum LE124</name>
    <dbReference type="NCBI Taxonomy" id="1096930"/>
    <lineage>
        <taxon>Bacteria</taxon>
        <taxon>Pseudomonadati</taxon>
        <taxon>Pseudomonadota</taxon>
        <taxon>Alphaproteobacteria</taxon>
        <taxon>Sphingomonadales</taxon>
        <taxon>Sphingomonadaceae</taxon>
        <taxon>Novosphingobium</taxon>
    </lineage>
</organism>
<gene>
    <name evidence="2" type="ORF">L284_23060</name>
</gene>
<evidence type="ECO:0008006" key="4">
    <source>
        <dbReference type="Google" id="ProtNLM"/>
    </source>
</evidence>
<accession>T0I6J9</accession>
<dbReference type="PATRIC" id="fig|1096930.3.peg.4539"/>
<dbReference type="RefSeq" id="WP_021236268.1">
    <property type="nucleotide sequence ID" value="NZ_ATHL01000155.1"/>
</dbReference>